<accession>A0A917VW02</accession>
<reference evidence="1" key="2">
    <citation type="submission" date="2020-09" db="EMBL/GenBank/DDBJ databases">
        <authorList>
            <person name="Sun Q."/>
            <person name="Zhou Y."/>
        </authorList>
    </citation>
    <scope>NUCLEOTIDE SEQUENCE</scope>
    <source>
        <strain evidence="1">CGMCC 4.3508</strain>
    </source>
</reference>
<proteinExistence type="predicted"/>
<reference evidence="1" key="1">
    <citation type="journal article" date="2014" name="Int. J. Syst. Evol. Microbiol.">
        <title>Complete genome sequence of Corynebacterium casei LMG S-19264T (=DSM 44701T), isolated from a smear-ripened cheese.</title>
        <authorList>
            <consortium name="US DOE Joint Genome Institute (JGI-PGF)"/>
            <person name="Walter F."/>
            <person name="Albersmeier A."/>
            <person name="Kalinowski J."/>
            <person name="Ruckert C."/>
        </authorList>
    </citation>
    <scope>NUCLEOTIDE SEQUENCE</scope>
    <source>
        <strain evidence="1">CGMCC 4.3508</strain>
    </source>
</reference>
<gene>
    <name evidence="1" type="ORF">GCM10011588_38850</name>
</gene>
<protein>
    <submittedName>
        <fullName evidence="1">Uncharacterized protein</fullName>
    </submittedName>
</protein>
<dbReference type="EMBL" id="BMMH01000007">
    <property type="protein sequence ID" value="GGL20273.1"/>
    <property type="molecule type" value="Genomic_DNA"/>
</dbReference>
<sequence length="159" mass="17972">MRLHIVIEELQFSERELAGELSAVAIRHRAEHEIHRTAQDLAVWSQDHLRELDALAPRFGVAAGRGRRDRWARLPRGRRVRGVVGRLPDPGLRLLRDLRRLHQLAAGVSVDWELLAQGAQAAREPELLDLAAHCHPGTLRQLRWTNAMLKVLSPQILAG</sequence>
<name>A0A917VW02_9NOCA</name>
<dbReference type="RefSeq" id="WP_058853702.1">
    <property type="nucleotide sequence ID" value="NZ_BMMH01000007.1"/>
</dbReference>
<evidence type="ECO:0000313" key="2">
    <source>
        <dbReference type="Proteomes" id="UP000638263"/>
    </source>
</evidence>
<dbReference type="AlphaFoldDB" id="A0A917VW02"/>
<keyword evidence="2" id="KW-1185">Reference proteome</keyword>
<dbReference type="Proteomes" id="UP000638263">
    <property type="component" value="Unassembled WGS sequence"/>
</dbReference>
<comment type="caution">
    <text evidence="1">The sequence shown here is derived from an EMBL/GenBank/DDBJ whole genome shotgun (WGS) entry which is preliminary data.</text>
</comment>
<organism evidence="1 2">
    <name type="scientific">Nocardia jinanensis</name>
    <dbReference type="NCBI Taxonomy" id="382504"/>
    <lineage>
        <taxon>Bacteria</taxon>
        <taxon>Bacillati</taxon>
        <taxon>Actinomycetota</taxon>
        <taxon>Actinomycetes</taxon>
        <taxon>Mycobacteriales</taxon>
        <taxon>Nocardiaceae</taxon>
        <taxon>Nocardia</taxon>
    </lineage>
</organism>
<evidence type="ECO:0000313" key="1">
    <source>
        <dbReference type="EMBL" id="GGL20273.1"/>
    </source>
</evidence>